<evidence type="ECO:0000259" key="1">
    <source>
        <dbReference type="PROSITE" id="PS50011"/>
    </source>
</evidence>
<dbReference type="GO" id="GO:0005524">
    <property type="term" value="F:ATP binding"/>
    <property type="evidence" value="ECO:0007669"/>
    <property type="project" value="InterPro"/>
</dbReference>
<dbReference type="Proteomes" id="UP000736335">
    <property type="component" value="Unassembled WGS sequence"/>
</dbReference>
<dbReference type="SMART" id="SM00220">
    <property type="entry name" value="S_TKc"/>
    <property type="match status" value="1"/>
</dbReference>
<name>A0A9P6L3Q5_9AGAM</name>
<dbReference type="InterPro" id="IPR051681">
    <property type="entry name" value="Ser/Thr_Kinases-Pseudokinases"/>
</dbReference>
<dbReference type="PANTHER" id="PTHR44329">
    <property type="entry name" value="SERINE/THREONINE-PROTEIN KINASE TNNI3K-RELATED"/>
    <property type="match status" value="1"/>
</dbReference>
<protein>
    <submittedName>
        <fullName evidence="2">Kinase-like domain-containing protein</fullName>
    </submittedName>
</protein>
<dbReference type="EMBL" id="WIUZ02000015">
    <property type="protein sequence ID" value="KAF9780862.1"/>
    <property type="molecule type" value="Genomic_DNA"/>
</dbReference>
<keyword evidence="3" id="KW-1185">Reference proteome</keyword>
<dbReference type="InterPro" id="IPR000719">
    <property type="entry name" value="Prot_kinase_dom"/>
</dbReference>
<dbReference type="Gene3D" id="1.10.510.10">
    <property type="entry name" value="Transferase(Phosphotransferase) domain 1"/>
    <property type="match status" value="1"/>
</dbReference>
<dbReference type="InterPro" id="IPR001245">
    <property type="entry name" value="Ser-Thr/Tyr_kinase_cat_dom"/>
</dbReference>
<dbReference type="AlphaFoldDB" id="A0A9P6L3Q5"/>
<dbReference type="InterPro" id="IPR011009">
    <property type="entry name" value="Kinase-like_dom_sf"/>
</dbReference>
<dbReference type="GO" id="GO:0004674">
    <property type="term" value="F:protein serine/threonine kinase activity"/>
    <property type="evidence" value="ECO:0007669"/>
    <property type="project" value="TreeGrafter"/>
</dbReference>
<keyword evidence="2" id="KW-0808">Transferase</keyword>
<proteinExistence type="predicted"/>
<dbReference type="PROSITE" id="PS50011">
    <property type="entry name" value="PROTEIN_KINASE_DOM"/>
    <property type="match status" value="1"/>
</dbReference>
<dbReference type="SUPFAM" id="SSF56112">
    <property type="entry name" value="Protein kinase-like (PK-like)"/>
    <property type="match status" value="1"/>
</dbReference>
<organism evidence="2 3">
    <name type="scientific">Thelephora terrestris</name>
    <dbReference type="NCBI Taxonomy" id="56493"/>
    <lineage>
        <taxon>Eukaryota</taxon>
        <taxon>Fungi</taxon>
        <taxon>Dikarya</taxon>
        <taxon>Basidiomycota</taxon>
        <taxon>Agaricomycotina</taxon>
        <taxon>Agaricomycetes</taxon>
        <taxon>Thelephorales</taxon>
        <taxon>Thelephoraceae</taxon>
        <taxon>Thelephora</taxon>
    </lineage>
</organism>
<evidence type="ECO:0000313" key="3">
    <source>
        <dbReference type="Proteomes" id="UP000736335"/>
    </source>
</evidence>
<sequence length="601" mass="66415">MRAVFEAAVDILVVVRDEMIEDDAFVELAQCCARACLVLKTVTKGVDMGDLSEPTQRAIGSLEKTVHHIRSKVTEKVPGASFLPEHEVSPTLWRAELQKILELVDLFTEAKDSPAPGKNERCTQLPANTLFPLIVEPPESSERALRRLVSGDVPQDELLSAIEAISSSREAVDMVGDLQKSDAQAFIDAFHEALERPDFPQHTRNSCLKLLYGACAGHSLLPGSLRIELGDSPTGAAPCHGGFGDVWKYEYRGRQVAVKVLKMYVNNDLRKVTRVSHRRPLTKRVPINVLPLLGATMSEGRFAMVSEWMPNGDINQFVKAHKDVNRFELLRGVAEGLVYMHEQGTAHGDLKGANILIDENGHARIADFGLLAIISDTASLLSSNSLTQAGTYRWMSPELLDPERFSLNHSRPTEHSDCYALGMVVYEVLSGNVPFHRYGTLVAVLRVLEGERPARPRGTKGTWFNDDVWGVLEGCWKLSPRDRPRATDVLRYLEKASGLWSPPQATNLDSSAGASTDESEISSPFDAALPWSLSVLPPVDTGGREPHDPVIRRGVTERALLLGVSEVGGALQRPSENFYISYVIGLQMKSRVFFFFQFPRV</sequence>
<dbReference type="Pfam" id="PF07714">
    <property type="entry name" value="PK_Tyr_Ser-Thr"/>
    <property type="match status" value="1"/>
</dbReference>
<reference evidence="2" key="2">
    <citation type="submission" date="2020-11" db="EMBL/GenBank/DDBJ databases">
        <authorList>
            <consortium name="DOE Joint Genome Institute"/>
            <person name="Kuo A."/>
            <person name="Miyauchi S."/>
            <person name="Kiss E."/>
            <person name="Drula E."/>
            <person name="Kohler A."/>
            <person name="Sanchez-Garcia M."/>
            <person name="Andreopoulos B."/>
            <person name="Barry K.W."/>
            <person name="Bonito G."/>
            <person name="Buee M."/>
            <person name="Carver A."/>
            <person name="Chen C."/>
            <person name="Cichocki N."/>
            <person name="Clum A."/>
            <person name="Culley D."/>
            <person name="Crous P.W."/>
            <person name="Fauchery L."/>
            <person name="Girlanda M."/>
            <person name="Hayes R."/>
            <person name="Keri Z."/>
            <person name="Labutti K."/>
            <person name="Lipzen A."/>
            <person name="Lombard V."/>
            <person name="Magnuson J."/>
            <person name="Maillard F."/>
            <person name="Morin E."/>
            <person name="Murat C."/>
            <person name="Nolan M."/>
            <person name="Ohm R."/>
            <person name="Pangilinan J."/>
            <person name="Pereira M."/>
            <person name="Perotto S."/>
            <person name="Peter M."/>
            <person name="Riley R."/>
            <person name="Sitrit Y."/>
            <person name="Stielow B."/>
            <person name="Szollosi G."/>
            <person name="Zifcakova L."/>
            <person name="Stursova M."/>
            <person name="Spatafora J.W."/>
            <person name="Tedersoo L."/>
            <person name="Vaario L.-M."/>
            <person name="Yamada A."/>
            <person name="Yan M."/>
            <person name="Wang P."/>
            <person name="Xu J."/>
            <person name="Bruns T."/>
            <person name="Baldrian P."/>
            <person name="Vilgalys R."/>
            <person name="Henrissat B."/>
            <person name="Grigoriev I.V."/>
            <person name="Hibbett D."/>
            <person name="Nagy L.G."/>
            <person name="Martin F.M."/>
        </authorList>
    </citation>
    <scope>NUCLEOTIDE SEQUENCE</scope>
    <source>
        <strain evidence="2">UH-Tt-Lm1</strain>
    </source>
</reference>
<gene>
    <name evidence="2" type="ORF">BJ322DRAFT_285871</name>
</gene>
<feature type="domain" description="Protein kinase" evidence="1">
    <location>
        <begin position="232"/>
        <end position="499"/>
    </location>
</feature>
<comment type="caution">
    <text evidence="2">The sequence shown here is derived from an EMBL/GenBank/DDBJ whole genome shotgun (WGS) entry which is preliminary data.</text>
</comment>
<keyword evidence="2" id="KW-0418">Kinase</keyword>
<accession>A0A9P6L3Q5</accession>
<evidence type="ECO:0000313" key="2">
    <source>
        <dbReference type="EMBL" id="KAF9780862.1"/>
    </source>
</evidence>
<reference evidence="2" key="1">
    <citation type="journal article" date="2020" name="Nat. Commun.">
        <title>Large-scale genome sequencing of mycorrhizal fungi provides insights into the early evolution of symbiotic traits.</title>
        <authorList>
            <person name="Miyauchi S."/>
            <person name="Kiss E."/>
            <person name="Kuo A."/>
            <person name="Drula E."/>
            <person name="Kohler A."/>
            <person name="Sanchez-Garcia M."/>
            <person name="Morin E."/>
            <person name="Andreopoulos B."/>
            <person name="Barry K.W."/>
            <person name="Bonito G."/>
            <person name="Buee M."/>
            <person name="Carver A."/>
            <person name="Chen C."/>
            <person name="Cichocki N."/>
            <person name="Clum A."/>
            <person name="Culley D."/>
            <person name="Crous P.W."/>
            <person name="Fauchery L."/>
            <person name="Girlanda M."/>
            <person name="Hayes R.D."/>
            <person name="Keri Z."/>
            <person name="LaButti K."/>
            <person name="Lipzen A."/>
            <person name="Lombard V."/>
            <person name="Magnuson J."/>
            <person name="Maillard F."/>
            <person name="Murat C."/>
            <person name="Nolan M."/>
            <person name="Ohm R.A."/>
            <person name="Pangilinan J."/>
            <person name="Pereira M.F."/>
            <person name="Perotto S."/>
            <person name="Peter M."/>
            <person name="Pfister S."/>
            <person name="Riley R."/>
            <person name="Sitrit Y."/>
            <person name="Stielow J.B."/>
            <person name="Szollosi G."/>
            <person name="Zifcakova L."/>
            <person name="Stursova M."/>
            <person name="Spatafora J.W."/>
            <person name="Tedersoo L."/>
            <person name="Vaario L.M."/>
            <person name="Yamada A."/>
            <person name="Yan M."/>
            <person name="Wang P."/>
            <person name="Xu J."/>
            <person name="Bruns T."/>
            <person name="Baldrian P."/>
            <person name="Vilgalys R."/>
            <person name="Dunand C."/>
            <person name="Henrissat B."/>
            <person name="Grigoriev I.V."/>
            <person name="Hibbett D."/>
            <person name="Nagy L.G."/>
            <person name="Martin F.M."/>
        </authorList>
    </citation>
    <scope>NUCLEOTIDE SEQUENCE</scope>
    <source>
        <strain evidence="2">UH-Tt-Lm1</strain>
    </source>
</reference>
<dbReference type="OrthoDB" id="10252171at2759"/>